<dbReference type="EMBL" id="JAQOUE010000001">
    <property type="protein sequence ID" value="MDT7043016.1"/>
    <property type="molecule type" value="Genomic_DNA"/>
</dbReference>
<evidence type="ECO:0000313" key="2">
    <source>
        <dbReference type="Proteomes" id="UP001250932"/>
    </source>
</evidence>
<comment type="caution">
    <text evidence="1">The sequence shown here is derived from an EMBL/GenBank/DDBJ whole genome shotgun (WGS) entry which is preliminary data.</text>
</comment>
<accession>A0ABU3K9D2</accession>
<proteinExistence type="predicted"/>
<dbReference type="Proteomes" id="UP001250932">
    <property type="component" value="Unassembled WGS sequence"/>
</dbReference>
<protein>
    <submittedName>
        <fullName evidence="1">Uncharacterized protein</fullName>
    </submittedName>
</protein>
<name>A0ABU3K9D2_9BACT</name>
<dbReference type="RefSeq" id="WP_313833493.1">
    <property type="nucleotide sequence ID" value="NZ_JAQOUE010000001.1"/>
</dbReference>
<evidence type="ECO:0000313" key="1">
    <source>
        <dbReference type="EMBL" id="MDT7043016.1"/>
    </source>
</evidence>
<keyword evidence="2" id="KW-1185">Reference proteome</keyword>
<gene>
    <name evidence="1" type="ORF">PPG34_11680</name>
</gene>
<sequence length="80" mass="9073">MDMFGKVPLIEMPVHVTPDQKKWLDKMVEEGRIAVPPGGTLEKGSVISMFLRMLIHNAMEEQMRQAALDAEDEDDDDDDD</sequence>
<organism evidence="1 2">
    <name type="scientific">Candidatus Nitronereus thalassa</name>
    <dbReference type="NCBI Taxonomy" id="3020898"/>
    <lineage>
        <taxon>Bacteria</taxon>
        <taxon>Pseudomonadati</taxon>
        <taxon>Nitrospirota</taxon>
        <taxon>Nitrospiria</taxon>
        <taxon>Nitrospirales</taxon>
        <taxon>Nitrospiraceae</taxon>
        <taxon>Candidatus Nitronereus</taxon>
    </lineage>
</organism>
<reference evidence="1 2" key="1">
    <citation type="journal article" date="2023" name="ISME J.">
        <title>Cultivation and genomic characterization of novel and ubiquitous marine nitrite-oxidizing bacteria from the Nitrospirales.</title>
        <authorList>
            <person name="Mueller A.J."/>
            <person name="Daebeler A."/>
            <person name="Herbold C.W."/>
            <person name="Kirkegaard R.H."/>
            <person name="Daims H."/>
        </authorList>
    </citation>
    <scope>NUCLEOTIDE SEQUENCE [LARGE SCALE GENOMIC DNA]</scope>
    <source>
        <strain evidence="1 2">EB</strain>
    </source>
</reference>